<dbReference type="GO" id="GO:0004180">
    <property type="term" value="F:carboxypeptidase activity"/>
    <property type="evidence" value="ECO:0007669"/>
    <property type="project" value="UniProtKB-ARBA"/>
</dbReference>
<gene>
    <name evidence="8" type="ORF">CYR55_17360</name>
</gene>
<evidence type="ECO:0000256" key="5">
    <source>
        <dbReference type="ARBA" id="ARBA00022984"/>
    </source>
</evidence>
<dbReference type="InterPro" id="IPR021225">
    <property type="entry name" value="Tlde1_dom"/>
</dbReference>
<comment type="caution">
    <text evidence="8">The sequence shown here is derived from an EMBL/GenBank/DDBJ whole genome shotgun (WGS) entry which is preliminary data.</text>
</comment>
<dbReference type="GO" id="GO:0009252">
    <property type="term" value="P:peptidoglycan biosynthetic process"/>
    <property type="evidence" value="ECO:0007669"/>
    <property type="project" value="UniProtKB-UniPathway"/>
</dbReference>
<evidence type="ECO:0000256" key="4">
    <source>
        <dbReference type="ARBA" id="ARBA00022960"/>
    </source>
</evidence>
<keyword evidence="6" id="KW-0961">Cell wall biogenesis/degradation</keyword>
<keyword evidence="5" id="KW-0573">Peptidoglycan synthesis</keyword>
<comment type="similarity">
    <text evidence="2">Belongs to the YkuD family.</text>
</comment>
<feature type="domain" description="Tlde1" evidence="7">
    <location>
        <begin position="24"/>
        <end position="113"/>
    </location>
</feature>
<dbReference type="AlphaFoldDB" id="A0A2N5DZR6"/>
<dbReference type="GO" id="GO:0016740">
    <property type="term" value="F:transferase activity"/>
    <property type="evidence" value="ECO:0007669"/>
    <property type="project" value="UniProtKB-KW"/>
</dbReference>
<accession>A0A2N5DZR6</accession>
<keyword evidence="3" id="KW-0808">Transferase</keyword>
<keyword evidence="9" id="KW-1185">Reference proteome</keyword>
<evidence type="ECO:0000256" key="6">
    <source>
        <dbReference type="ARBA" id="ARBA00023316"/>
    </source>
</evidence>
<dbReference type="Proteomes" id="UP000234240">
    <property type="component" value="Unassembled WGS sequence"/>
</dbReference>
<keyword evidence="4" id="KW-0133">Cell shape</keyword>
<dbReference type="InterPro" id="IPR038063">
    <property type="entry name" value="Transpep_catalytic_dom"/>
</dbReference>
<dbReference type="Gene3D" id="2.40.440.10">
    <property type="entry name" value="L,D-transpeptidase catalytic domain-like"/>
    <property type="match status" value="1"/>
</dbReference>
<evidence type="ECO:0000256" key="3">
    <source>
        <dbReference type="ARBA" id="ARBA00022679"/>
    </source>
</evidence>
<dbReference type="OrthoDB" id="7569468at2"/>
<protein>
    <submittedName>
        <fullName evidence="8">DUF2778 domain-containing protein</fullName>
    </submittedName>
</protein>
<dbReference type="CDD" id="cd16913">
    <property type="entry name" value="YkuD_like"/>
    <property type="match status" value="1"/>
</dbReference>
<comment type="pathway">
    <text evidence="1">Cell wall biogenesis; peptidoglycan biosynthesis.</text>
</comment>
<evidence type="ECO:0000313" key="9">
    <source>
        <dbReference type="Proteomes" id="UP000234240"/>
    </source>
</evidence>
<evidence type="ECO:0000259" key="7">
    <source>
        <dbReference type="Pfam" id="PF10908"/>
    </source>
</evidence>
<evidence type="ECO:0000256" key="2">
    <source>
        <dbReference type="ARBA" id="ARBA00005992"/>
    </source>
</evidence>
<dbReference type="GO" id="GO:0008360">
    <property type="term" value="P:regulation of cell shape"/>
    <property type="evidence" value="ECO:0007669"/>
    <property type="project" value="UniProtKB-KW"/>
</dbReference>
<organism evidence="8 9">
    <name type="scientific">Chimaeribacter californicus</name>
    <dbReference type="NCBI Taxonomy" id="2060067"/>
    <lineage>
        <taxon>Bacteria</taxon>
        <taxon>Pseudomonadati</taxon>
        <taxon>Pseudomonadota</taxon>
        <taxon>Gammaproteobacteria</taxon>
        <taxon>Enterobacterales</taxon>
        <taxon>Yersiniaceae</taxon>
        <taxon>Chimaeribacter</taxon>
    </lineage>
</organism>
<dbReference type="InterPro" id="IPR005490">
    <property type="entry name" value="LD_TPept_cat_dom"/>
</dbReference>
<dbReference type="Pfam" id="PF10908">
    <property type="entry name" value="Tlde1_dom"/>
    <property type="match status" value="1"/>
</dbReference>
<name>A0A2N5DZR6_9GAMM</name>
<dbReference type="EMBL" id="PJZF01000017">
    <property type="protein sequence ID" value="PLR33349.1"/>
    <property type="molecule type" value="Genomic_DNA"/>
</dbReference>
<dbReference type="GO" id="GO:0071555">
    <property type="term" value="P:cell wall organization"/>
    <property type="evidence" value="ECO:0007669"/>
    <property type="project" value="UniProtKB-KW"/>
</dbReference>
<reference evidence="8 9" key="1">
    <citation type="submission" date="2017-12" db="EMBL/GenBank/DDBJ databases">
        <title>Characterization of six clinical isolates of Enterochimera gen. nov., a novel genus of the Yersiniaciae family and the three species Enterochimera arupensis sp. nov., Enterochimera coloradensis sp. nov, and Enterochimera californica sp. nov.</title>
        <authorList>
            <person name="Rossi A."/>
            <person name="Fisher M."/>
        </authorList>
    </citation>
    <scope>NUCLEOTIDE SEQUENCE [LARGE SCALE GENOMIC DNA]</scope>
    <source>
        <strain evidence="9">2015-Iso6</strain>
    </source>
</reference>
<dbReference type="RefSeq" id="WP_101817617.1">
    <property type="nucleotide sequence ID" value="NZ_PJZF01000017.1"/>
</dbReference>
<proteinExistence type="inferred from homology"/>
<sequence>MTWVYDVKKLTFELNGKYQFSALYAGASGYKNDPKFECVINKGPLPRGKYRITGIPFTHHHAGKFTLRLEPYKSNAMCGRSGFLIHGDSTQHPGEASNGCIIVGPKHRKAIWESNDKEVVVI</sequence>
<dbReference type="UniPathway" id="UPA00219"/>
<evidence type="ECO:0000256" key="1">
    <source>
        <dbReference type="ARBA" id="ARBA00004752"/>
    </source>
</evidence>
<evidence type="ECO:0000313" key="8">
    <source>
        <dbReference type="EMBL" id="PLR33349.1"/>
    </source>
</evidence>